<evidence type="ECO:0000313" key="2">
    <source>
        <dbReference type="Proteomes" id="UP001054821"/>
    </source>
</evidence>
<sequence length="100" mass="11139">MMRTHTDTWTWSTPTLTLPRCYIQLTEADVVLCQNSHQTPIPSSFSRNRCRGIVNSYGSCSFSLQMFCLLLDSSVTPTMVLPALQKELKTSIATFSSNGS</sequence>
<accession>A0AAD4WF63</accession>
<keyword evidence="2" id="KW-1185">Reference proteome</keyword>
<organism evidence="1 2">
    <name type="scientific">Prunus dulcis</name>
    <name type="common">Almond</name>
    <name type="synonym">Amygdalus dulcis</name>
    <dbReference type="NCBI Taxonomy" id="3755"/>
    <lineage>
        <taxon>Eukaryota</taxon>
        <taxon>Viridiplantae</taxon>
        <taxon>Streptophyta</taxon>
        <taxon>Embryophyta</taxon>
        <taxon>Tracheophyta</taxon>
        <taxon>Spermatophyta</taxon>
        <taxon>Magnoliopsida</taxon>
        <taxon>eudicotyledons</taxon>
        <taxon>Gunneridae</taxon>
        <taxon>Pentapetalae</taxon>
        <taxon>rosids</taxon>
        <taxon>fabids</taxon>
        <taxon>Rosales</taxon>
        <taxon>Rosaceae</taxon>
        <taxon>Amygdaloideae</taxon>
        <taxon>Amygdaleae</taxon>
        <taxon>Prunus</taxon>
    </lineage>
</organism>
<dbReference type="Proteomes" id="UP001054821">
    <property type="component" value="Chromosome 2"/>
</dbReference>
<name>A0AAD4WF63_PRUDU</name>
<reference evidence="1 2" key="1">
    <citation type="journal article" date="2022" name="G3 (Bethesda)">
        <title>Whole-genome sequence and methylome profiling of the almond [Prunus dulcis (Mill.) D.A. Webb] cultivar 'Nonpareil'.</title>
        <authorList>
            <person name="D'Amico-Willman K.M."/>
            <person name="Ouma W.Z."/>
            <person name="Meulia T."/>
            <person name="Sideli G.M."/>
            <person name="Gradziel T.M."/>
            <person name="Fresnedo-Ramirez J."/>
        </authorList>
    </citation>
    <scope>NUCLEOTIDE SEQUENCE [LARGE SCALE GENOMIC DNA]</scope>
    <source>
        <strain evidence="1">Clone GOH B32 T37-40</strain>
    </source>
</reference>
<dbReference type="EMBL" id="JAJFAZ020000002">
    <property type="protein sequence ID" value="KAI5341996.1"/>
    <property type="molecule type" value="Genomic_DNA"/>
</dbReference>
<comment type="caution">
    <text evidence="1">The sequence shown here is derived from an EMBL/GenBank/DDBJ whole genome shotgun (WGS) entry which is preliminary data.</text>
</comment>
<proteinExistence type="predicted"/>
<dbReference type="AlphaFoldDB" id="A0AAD4WF63"/>
<protein>
    <submittedName>
        <fullName evidence="1">Uncharacterized protein</fullName>
    </submittedName>
</protein>
<gene>
    <name evidence="1" type="ORF">L3X38_009871</name>
</gene>
<evidence type="ECO:0000313" key="1">
    <source>
        <dbReference type="EMBL" id="KAI5341996.1"/>
    </source>
</evidence>